<comment type="pathway">
    <text evidence="1 2">Cofactor biosynthesis; thiamine diphosphate biosynthesis.</text>
</comment>
<keyword evidence="5" id="KW-1185">Reference proteome</keyword>
<dbReference type="SUPFAM" id="SSF48613">
    <property type="entry name" value="Heme oxygenase-like"/>
    <property type="match status" value="1"/>
</dbReference>
<dbReference type="Pfam" id="PF03070">
    <property type="entry name" value="TENA_THI-4"/>
    <property type="match status" value="1"/>
</dbReference>
<dbReference type="NCBIfam" id="TIGR04306">
    <property type="entry name" value="salvage_TenA"/>
    <property type="match status" value="1"/>
</dbReference>
<name>A0ABY5D275_9ACTN</name>
<evidence type="ECO:0000259" key="3">
    <source>
        <dbReference type="Pfam" id="PF03070"/>
    </source>
</evidence>
<proteinExistence type="inferred from homology"/>
<evidence type="ECO:0000256" key="2">
    <source>
        <dbReference type="RuleBase" id="RU363093"/>
    </source>
</evidence>
<keyword evidence="2" id="KW-0378">Hydrolase</keyword>
<dbReference type="PANTHER" id="PTHR43198:SF2">
    <property type="entry name" value="SI:CH1073-67J19.1-RELATED"/>
    <property type="match status" value="1"/>
</dbReference>
<comment type="function">
    <text evidence="2">Catalyzes an amino-pyrimidine hydrolysis reaction at the C5' of the pyrimidine moiety of thiamine compounds, a reaction that is part of a thiamine salvage pathway.</text>
</comment>
<keyword evidence="2" id="KW-0784">Thiamine biosynthesis</keyword>
<dbReference type="Proteomes" id="UP001055940">
    <property type="component" value="Chromosome"/>
</dbReference>
<reference evidence="4" key="1">
    <citation type="submission" date="2022-06" db="EMBL/GenBank/DDBJ databases">
        <authorList>
            <person name="Ping M."/>
        </authorList>
    </citation>
    <scope>NUCLEOTIDE SEQUENCE</scope>
    <source>
        <strain evidence="4">JCM11759T</strain>
    </source>
</reference>
<dbReference type="InterPro" id="IPR027574">
    <property type="entry name" value="Thiaminase_II"/>
</dbReference>
<dbReference type="Gene3D" id="1.20.910.10">
    <property type="entry name" value="Heme oxygenase-like"/>
    <property type="match status" value="1"/>
</dbReference>
<dbReference type="CDD" id="cd19365">
    <property type="entry name" value="TenA_C-like"/>
    <property type="match status" value="1"/>
</dbReference>
<feature type="domain" description="Thiaminase-2/PQQC" evidence="3">
    <location>
        <begin position="23"/>
        <end position="211"/>
    </location>
</feature>
<dbReference type="InterPro" id="IPR016084">
    <property type="entry name" value="Haem_Oase-like_multi-hlx"/>
</dbReference>
<dbReference type="RefSeq" id="WP_254417861.1">
    <property type="nucleotide sequence ID" value="NZ_BAAAJB010000035.1"/>
</dbReference>
<comment type="similarity">
    <text evidence="2">Belongs to the TenA family.</text>
</comment>
<evidence type="ECO:0000313" key="4">
    <source>
        <dbReference type="EMBL" id="USY18467.1"/>
    </source>
</evidence>
<organism evidence="4 5">
    <name type="scientific">Nocardiopsis exhalans</name>
    <dbReference type="NCBI Taxonomy" id="163604"/>
    <lineage>
        <taxon>Bacteria</taxon>
        <taxon>Bacillati</taxon>
        <taxon>Actinomycetota</taxon>
        <taxon>Actinomycetes</taxon>
        <taxon>Streptosporangiales</taxon>
        <taxon>Nocardiopsidaceae</taxon>
        <taxon>Nocardiopsis</taxon>
    </lineage>
</organism>
<dbReference type="InterPro" id="IPR004305">
    <property type="entry name" value="Thiaminase-2/PQQC"/>
</dbReference>
<protein>
    <recommendedName>
        <fullName evidence="2">Aminopyrimidine aminohydrolase</fullName>
        <ecNumber evidence="2">3.5.99.2</ecNumber>
    </recommendedName>
</protein>
<accession>A0ABY5D275</accession>
<comment type="catalytic activity">
    <reaction evidence="2">
        <text>thiamine + H2O = 5-(2-hydroxyethyl)-4-methylthiazole + 4-amino-5-hydroxymethyl-2-methylpyrimidine + H(+)</text>
        <dbReference type="Rhea" id="RHEA:17509"/>
        <dbReference type="ChEBI" id="CHEBI:15377"/>
        <dbReference type="ChEBI" id="CHEBI:15378"/>
        <dbReference type="ChEBI" id="CHEBI:16892"/>
        <dbReference type="ChEBI" id="CHEBI:17957"/>
        <dbReference type="ChEBI" id="CHEBI:18385"/>
        <dbReference type="EC" id="3.5.99.2"/>
    </reaction>
</comment>
<dbReference type="PANTHER" id="PTHR43198">
    <property type="entry name" value="BIFUNCTIONAL TH2 PROTEIN"/>
    <property type="match status" value="1"/>
</dbReference>
<dbReference type="EC" id="3.5.99.2" evidence="2"/>
<evidence type="ECO:0000256" key="1">
    <source>
        <dbReference type="ARBA" id="ARBA00004948"/>
    </source>
</evidence>
<comment type="catalytic activity">
    <reaction evidence="2">
        <text>4-amino-5-aminomethyl-2-methylpyrimidine + H2O = 4-amino-5-hydroxymethyl-2-methylpyrimidine + NH4(+)</text>
        <dbReference type="Rhea" id="RHEA:31799"/>
        <dbReference type="ChEBI" id="CHEBI:15377"/>
        <dbReference type="ChEBI" id="CHEBI:16892"/>
        <dbReference type="ChEBI" id="CHEBI:28938"/>
        <dbReference type="ChEBI" id="CHEBI:63416"/>
        <dbReference type="EC" id="3.5.99.2"/>
    </reaction>
</comment>
<dbReference type="InterPro" id="IPR050967">
    <property type="entry name" value="Thiamine_Salvage_TenA"/>
</dbReference>
<dbReference type="EMBL" id="CP099837">
    <property type="protein sequence ID" value="USY18467.1"/>
    <property type="molecule type" value="Genomic_DNA"/>
</dbReference>
<evidence type="ECO:0000313" key="5">
    <source>
        <dbReference type="Proteomes" id="UP001055940"/>
    </source>
</evidence>
<gene>
    <name evidence="4" type="primary">tenA</name>
    <name evidence="4" type="ORF">NE857_24635</name>
</gene>
<sequence length="217" mass="24008">MTGFCARVWEETASTRDAIDALPFVRGIGDGSLSRERFDYYMTQDALYLRGYARALASAASQAQTSDEIAFFAKAAHGAIVVESSLHEGTVGSVGEEVRPSPTCTAYTSYVLSLAHTQGYPELVAGILPCFWIYTDVGERLTAKAGDLTEHPYGEWIATYGDEEFARSTEQVKAIADRLAEGAGEATVARMREAFVRATAYEWMFWDAAWRQETWPR</sequence>